<evidence type="ECO:0000256" key="1">
    <source>
        <dbReference type="SAM" id="MobiDB-lite"/>
    </source>
</evidence>
<name>A0ABP7I7Z4_9ACTN</name>
<organism evidence="2 3">
    <name type="scientific">Sphaerisporangium flaviroseum</name>
    <dbReference type="NCBI Taxonomy" id="509199"/>
    <lineage>
        <taxon>Bacteria</taxon>
        <taxon>Bacillati</taxon>
        <taxon>Actinomycetota</taxon>
        <taxon>Actinomycetes</taxon>
        <taxon>Streptosporangiales</taxon>
        <taxon>Streptosporangiaceae</taxon>
        <taxon>Sphaerisporangium</taxon>
    </lineage>
</organism>
<evidence type="ECO:0008006" key="4">
    <source>
        <dbReference type="Google" id="ProtNLM"/>
    </source>
</evidence>
<proteinExistence type="predicted"/>
<feature type="compositionally biased region" description="Polar residues" evidence="1">
    <location>
        <begin position="1"/>
        <end position="12"/>
    </location>
</feature>
<evidence type="ECO:0000313" key="3">
    <source>
        <dbReference type="Proteomes" id="UP001500888"/>
    </source>
</evidence>
<accession>A0ABP7I7Z4</accession>
<feature type="region of interest" description="Disordered" evidence="1">
    <location>
        <begin position="1"/>
        <end position="28"/>
    </location>
</feature>
<keyword evidence="3" id="KW-1185">Reference proteome</keyword>
<evidence type="ECO:0000313" key="2">
    <source>
        <dbReference type="EMBL" id="GAA3811802.1"/>
    </source>
</evidence>
<comment type="caution">
    <text evidence="2">The sequence shown here is derived from an EMBL/GenBank/DDBJ whole genome shotgun (WGS) entry which is preliminary data.</text>
</comment>
<reference evidence="3" key="1">
    <citation type="journal article" date="2019" name="Int. J. Syst. Evol. Microbiol.">
        <title>The Global Catalogue of Microorganisms (GCM) 10K type strain sequencing project: providing services to taxonomists for standard genome sequencing and annotation.</title>
        <authorList>
            <consortium name="The Broad Institute Genomics Platform"/>
            <consortium name="The Broad Institute Genome Sequencing Center for Infectious Disease"/>
            <person name="Wu L."/>
            <person name="Ma J."/>
        </authorList>
    </citation>
    <scope>NUCLEOTIDE SEQUENCE [LARGE SCALE GENOMIC DNA]</scope>
    <source>
        <strain evidence="3">JCM 16908</strain>
    </source>
</reference>
<dbReference type="Proteomes" id="UP001500888">
    <property type="component" value="Unassembled WGS sequence"/>
</dbReference>
<protein>
    <recommendedName>
        <fullName evidence="4">MFS transporter</fullName>
    </recommendedName>
</protein>
<dbReference type="EMBL" id="BAAAZR010000008">
    <property type="protein sequence ID" value="GAA3811802.1"/>
    <property type="molecule type" value="Genomic_DNA"/>
</dbReference>
<gene>
    <name evidence="2" type="ORF">GCM10022226_35510</name>
</gene>
<sequence>MPSTAPAANTLRSLGRPFPGAGTRRPSFPRVWGASVMTARLVVPVWGEVLAEGVGFVMA</sequence>